<evidence type="ECO:0000313" key="1">
    <source>
        <dbReference type="EMBL" id="BAU29447.1"/>
    </source>
</evidence>
<accession>A0A0U5BGR2</accession>
<dbReference type="OrthoDB" id="9794157at2"/>
<dbReference type="Pfam" id="PF02589">
    <property type="entry name" value="LUD_dom"/>
    <property type="match status" value="1"/>
</dbReference>
<gene>
    <name evidence="1" type="primary">lutC_2</name>
    <name evidence="1" type="ORF">CB4_03647</name>
</gene>
<sequence>MSTQEREAFLNRLADRLGRPRRSGVRMPEWNDKPYEHLYAGMDQAALAEQFIGNLKELRTEVTRVRPEEAGKALAAVLKQWNVQDALGWDDERLNELGLHQALENVDVRYRTWRTDENADELRAYAAETGVGIVYADLGLCETGTVLLWNGAGRGRMVSLLPPRLVLVLAEDTLLPRLTHAAAYIHERVPGGIPACLNFITGPSRTGDIEMDLVFGVHGPGSVHVILLQK</sequence>
<dbReference type="AlphaFoldDB" id="A0A0U5BGR2"/>
<dbReference type="InterPro" id="IPR037171">
    <property type="entry name" value="NagB/RpiA_transferase-like"/>
</dbReference>
<name>A0A0U5BGR2_9BACL</name>
<proteinExistence type="predicted"/>
<dbReference type="PANTHER" id="PTHR43682:SF1">
    <property type="entry name" value="LACTATE UTILIZATION PROTEIN C"/>
    <property type="match status" value="1"/>
</dbReference>
<organism evidence="1 2">
    <name type="scientific">Aneurinibacillus soli</name>
    <dbReference type="NCBI Taxonomy" id="1500254"/>
    <lineage>
        <taxon>Bacteria</taxon>
        <taxon>Bacillati</taxon>
        <taxon>Bacillota</taxon>
        <taxon>Bacilli</taxon>
        <taxon>Bacillales</taxon>
        <taxon>Paenibacillaceae</taxon>
        <taxon>Aneurinibacillus group</taxon>
        <taxon>Aneurinibacillus</taxon>
    </lineage>
</organism>
<dbReference type="InterPro" id="IPR024185">
    <property type="entry name" value="FTHF_cligase-like_sf"/>
</dbReference>
<dbReference type="SUPFAM" id="SSF100950">
    <property type="entry name" value="NagB/RpiA/CoA transferase-like"/>
    <property type="match status" value="1"/>
</dbReference>
<dbReference type="KEGG" id="asoc:CB4_03647"/>
<dbReference type="Proteomes" id="UP000217696">
    <property type="component" value="Chromosome"/>
</dbReference>
<evidence type="ECO:0000313" key="2">
    <source>
        <dbReference type="Proteomes" id="UP000217696"/>
    </source>
</evidence>
<protein>
    <submittedName>
        <fullName evidence="1">Lactate utilization protein C</fullName>
    </submittedName>
</protein>
<keyword evidence="2" id="KW-1185">Reference proteome</keyword>
<dbReference type="InterPro" id="IPR003741">
    <property type="entry name" value="LUD_dom"/>
</dbReference>
<dbReference type="PANTHER" id="PTHR43682">
    <property type="entry name" value="LACTATE UTILIZATION PROTEIN C"/>
    <property type="match status" value="1"/>
</dbReference>
<dbReference type="EMBL" id="AP017312">
    <property type="protein sequence ID" value="BAU29447.1"/>
    <property type="molecule type" value="Genomic_DNA"/>
</dbReference>
<reference evidence="1 2" key="1">
    <citation type="submission" date="2015-12" db="EMBL/GenBank/DDBJ databases">
        <title>Genome sequence of Aneurinibacillus soli.</title>
        <authorList>
            <person name="Lee J.S."/>
            <person name="Lee K.C."/>
            <person name="Kim K.K."/>
            <person name="Lee B.W."/>
        </authorList>
    </citation>
    <scope>NUCLEOTIDE SEQUENCE [LARGE SCALE GENOMIC DNA]</scope>
    <source>
        <strain evidence="1 2">CB4</strain>
    </source>
</reference>
<dbReference type="RefSeq" id="WP_096467125.1">
    <property type="nucleotide sequence ID" value="NZ_AP017312.1"/>
</dbReference>
<dbReference type="Gene3D" id="3.40.50.10420">
    <property type="entry name" value="NagB/RpiA/CoA transferase-like"/>
    <property type="match status" value="1"/>
</dbReference>